<protein>
    <submittedName>
        <fullName evidence="1">Uncharacterized protein</fullName>
    </submittedName>
</protein>
<evidence type="ECO:0000313" key="1">
    <source>
        <dbReference type="EMBL" id="TMS21314.1"/>
    </source>
</evidence>
<name>A0ACD3RPC7_LARCR</name>
<reference evidence="1" key="1">
    <citation type="submission" date="2018-11" db="EMBL/GenBank/DDBJ databases">
        <title>The sequence and de novo assembly of Larimichthys crocea genome using PacBio and Hi-C technologies.</title>
        <authorList>
            <person name="Xu P."/>
            <person name="Chen B."/>
            <person name="Zhou Z."/>
            <person name="Ke Q."/>
            <person name="Wu Y."/>
            <person name="Bai H."/>
            <person name="Pu F."/>
        </authorList>
    </citation>
    <scope>NUCLEOTIDE SEQUENCE</scope>
    <source>
        <tissue evidence="1">Muscle</tissue>
    </source>
</reference>
<gene>
    <name evidence="1" type="ORF">E3U43_015287</name>
</gene>
<sequence length="135" mass="15058">MADVLESSGGGGGGSGAVRVASVDWQKRCIALEMQLLRFRLQAGKIRELLAEKMQELEQRVMEADQRAESAEKQIHVMEEKAEVRKHPTQRIGELVVQKVSRPDQSGSRKRRRDKEIRDAAGKTDLSQSPGGKSY</sequence>
<evidence type="ECO:0000313" key="2">
    <source>
        <dbReference type="Proteomes" id="UP000793456"/>
    </source>
</evidence>
<organism evidence="1 2">
    <name type="scientific">Larimichthys crocea</name>
    <name type="common">Large yellow croaker</name>
    <name type="synonym">Pseudosciaena crocea</name>
    <dbReference type="NCBI Taxonomy" id="215358"/>
    <lineage>
        <taxon>Eukaryota</taxon>
        <taxon>Metazoa</taxon>
        <taxon>Chordata</taxon>
        <taxon>Craniata</taxon>
        <taxon>Vertebrata</taxon>
        <taxon>Euteleostomi</taxon>
        <taxon>Actinopterygii</taxon>
        <taxon>Neopterygii</taxon>
        <taxon>Teleostei</taxon>
        <taxon>Neoteleostei</taxon>
        <taxon>Acanthomorphata</taxon>
        <taxon>Eupercaria</taxon>
        <taxon>Sciaenidae</taxon>
        <taxon>Larimichthys</taxon>
    </lineage>
</organism>
<proteinExistence type="predicted"/>
<dbReference type="Proteomes" id="UP000793456">
    <property type="component" value="Chromosome III"/>
</dbReference>
<dbReference type="EMBL" id="CM011676">
    <property type="protein sequence ID" value="TMS21314.1"/>
    <property type="molecule type" value="Genomic_DNA"/>
</dbReference>
<keyword evidence="2" id="KW-1185">Reference proteome</keyword>
<accession>A0ACD3RPC7</accession>
<comment type="caution">
    <text evidence="1">The sequence shown here is derived from an EMBL/GenBank/DDBJ whole genome shotgun (WGS) entry which is preliminary data.</text>
</comment>